<dbReference type="EC" id="6.3.2.9" evidence="9 10"/>
<keyword evidence="4 9" id="KW-0436">Ligase</keyword>
<dbReference type="InterPro" id="IPR005762">
    <property type="entry name" value="MurD"/>
</dbReference>
<dbReference type="GO" id="GO:0071555">
    <property type="term" value="P:cell wall organization"/>
    <property type="evidence" value="ECO:0007669"/>
    <property type="project" value="UniProtKB-KW"/>
</dbReference>
<dbReference type="HAMAP" id="MF_00639">
    <property type="entry name" value="MurD"/>
    <property type="match status" value="1"/>
</dbReference>
<keyword evidence="3 9" id="KW-0963">Cytoplasm</keyword>
<feature type="domain" description="Mur ligase C-terminal" evidence="11">
    <location>
        <begin position="348"/>
        <end position="463"/>
    </location>
</feature>
<evidence type="ECO:0000256" key="6">
    <source>
        <dbReference type="ARBA" id="ARBA00022741"/>
    </source>
</evidence>
<dbReference type="InterPro" id="IPR018109">
    <property type="entry name" value="Folylpolyglutamate_synth_CS"/>
</dbReference>
<reference evidence="13 14" key="1">
    <citation type="submission" date="2014-12" db="EMBL/GenBank/DDBJ databases">
        <title>Isolation of bacteria from lake water.</title>
        <authorList>
            <person name="Sheng K.-Y."/>
            <person name="Chin P.-S."/>
            <person name="Chan K.-G."/>
            <person name="Tan G.S."/>
        </authorList>
    </citation>
    <scope>NUCLEOTIDE SEQUENCE [LARGE SCALE GENOMIC DNA]</scope>
    <source>
        <strain evidence="13 14">KY4</strain>
    </source>
</reference>
<dbReference type="InterPro" id="IPR036615">
    <property type="entry name" value="Mur_ligase_C_dom_sf"/>
</dbReference>
<evidence type="ECO:0000256" key="7">
    <source>
        <dbReference type="ARBA" id="ARBA00022840"/>
    </source>
</evidence>
<proteinExistence type="inferred from homology"/>
<dbReference type="PATRIC" id="fig|80878.5.peg.1395"/>
<evidence type="ECO:0000256" key="2">
    <source>
        <dbReference type="ARBA" id="ARBA00004752"/>
    </source>
</evidence>
<evidence type="ECO:0000256" key="4">
    <source>
        <dbReference type="ARBA" id="ARBA00022598"/>
    </source>
</evidence>
<feature type="binding site" evidence="9">
    <location>
        <begin position="120"/>
        <end position="126"/>
    </location>
    <ligand>
        <name>ATP</name>
        <dbReference type="ChEBI" id="CHEBI:30616"/>
    </ligand>
</feature>
<keyword evidence="6 9" id="KW-0547">Nucleotide-binding</keyword>
<evidence type="ECO:0000256" key="1">
    <source>
        <dbReference type="ARBA" id="ARBA00004496"/>
    </source>
</evidence>
<evidence type="ECO:0000256" key="5">
    <source>
        <dbReference type="ARBA" id="ARBA00022618"/>
    </source>
</evidence>
<keyword evidence="9 10" id="KW-0573">Peptidoglycan synthesis</keyword>
<dbReference type="NCBIfam" id="TIGR01087">
    <property type="entry name" value="murD"/>
    <property type="match status" value="1"/>
</dbReference>
<dbReference type="SUPFAM" id="SSF53244">
    <property type="entry name" value="MurD-like peptide ligases, peptide-binding domain"/>
    <property type="match status" value="1"/>
</dbReference>
<organism evidence="13 14">
    <name type="scientific">Acidovorax temperans</name>
    <dbReference type="NCBI Taxonomy" id="80878"/>
    <lineage>
        <taxon>Bacteria</taxon>
        <taxon>Pseudomonadati</taxon>
        <taxon>Pseudomonadota</taxon>
        <taxon>Betaproteobacteria</taxon>
        <taxon>Burkholderiales</taxon>
        <taxon>Comamonadaceae</taxon>
        <taxon>Acidovorax</taxon>
    </lineage>
</organism>
<dbReference type="Pfam" id="PF21799">
    <property type="entry name" value="MurD-like_N"/>
    <property type="match status" value="1"/>
</dbReference>
<comment type="function">
    <text evidence="9 10">Cell wall formation. Catalyzes the addition of glutamate to the nucleotide precursor UDP-N-acetylmuramoyl-L-alanine (UMA).</text>
</comment>
<comment type="catalytic activity">
    <reaction evidence="9 10">
        <text>UDP-N-acetyl-alpha-D-muramoyl-L-alanine + D-glutamate + ATP = UDP-N-acetyl-alpha-D-muramoyl-L-alanyl-D-glutamate + ADP + phosphate + H(+)</text>
        <dbReference type="Rhea" id="RHEA:16429"/>
        <dbReference type="ChEBI" id="CHEBI:15378"/>
        <dbReference type="ChEBI" id="CHEBI:29986"/>
        <dbReference type="ChEBI" id="CHEBI:30616"/>
        <dbReference type="ChEBI" id="CHEBI:43474"/>
        <dbReference type="ChEBI" id="CHEBI:83898"/>
        <dbReference type="ChEBI" id="CHEBI:83900"/>
        <dbReference type="ChEBI" id="CHEBI:456216"/>
        <dbReference type="EC" id="6.3.2.9"/>
    </reaction>
</comment>
<dbReference type="GO" id="GO:0005524">
    <property type="term" value="F:ATP binding"/>
    <property type="evidence" value="ECO:0007669"/>
    <property type="project" value="UniProtKB-UniRule"/>
</dbReference>
<comment type="pathway">
    <text evidence="2 9 10">Cell wall biogenesis; peptidoglycan biosynthesis.</text>
</comment>
<gene>
    <name evidence="9" type="primary">murD</name>
    <name evidence="13" type="ORF">RP29_09320</name>
</gene>
<protein>
    <recommendedName>
        <fullName evidence="9 10">UDP-N-acetylmuramoylalanine--D-glutamate ligase</fullName>
        <ecNumber evidence="9 10">6.3.2.9</ecNumber>
    </recommendedName>
    <alternativeName>
        <fullName evidence="9">D-glutamic acid-adding enzyme</fullName>
    </alternativeName>
    <alternativeName>
        <fullName evidence="9">UDP-N-acetylmuramoyl-L-alanyl-D-glutamate synthetase</fullName>
    </alternativeName>
</protein>
<dbReference type="PROSITE" id="PS01011">
    <property type="entry name" value="FOLYLPOLYGLU_SYNT_1"/>
    <property type="match status" value="1"/>
</dbReference>
<dbReference type="EMBL" id="JXYQ01000028">
    <property type="protein sequence ID" value="KJA10777.1"/>
    <property type="molecule type" value="Genomic_DNA"/>
</dbReference>
<dbReference type="Pfam" id="PF02875">
    <property type="entry name" value="Mur_ligase_C"/>
    <property type="match status" value="1"/>
</dbReference>
<comment type="subcellular location">
    <subcellularLocation>
        <location evidence="1 9 10">Cytoplasm</location>
    </subcellularLocation>
</comment>
<dbReference type="InterPro" id="IPR004101">
    <property type="entry name" value="Mur_ligase_C"/>
</dbReference>
<evidence type="ECO:0000313" key="13">
    <source>
        <dbReference type="EMBL" id="KJA10777.1"/>
    </source>
</evidence>
<dbReference type="SUPFAM" id="SSF53623">
    <property type="entry name" value="MurD-like peptide ligases, catalytic domain"/>
    <property type="match status" value="1"/>
</dbReference>
<keyword evidence="7 9" id="KW-0067">ATP-binding</keyword>
<dbReference type="PANTHER" id="PTHR43692">
    <property type="entry name" value="UDP-N-ACETYLMURAMOYLALANINE--D-GLUTAMATE LIGASE"/>
    <property type="match status" value="1"/>
</dbReference>
<dbReference type="STRING" id="80878.RP29_09320"/>
<keyword evidence="14" id="KW-1185">Reference proteome</keyword>
<comment type="caution">
    <text evidence="13">The sequence shown here is derived from an EMBL/GenBank/DDBJ whole genome shotgun (WGS) entry which is preliminary data.</text>
</comment>
<dbReference type="PANTHER" id="PTHR43692:SF1">
    <property type="entry name" value="UDP-N-ACETYLMURAMOYLALANINE--D-GLUTAMATE LIGASE"/>
    <property type="match status" value="1"/>
</dbReference>
<keyword evidence="9 10" id="KW-0133">Cell shape</keyword>
<evidence type="ECO:0000256" key="8">
    <source>
        <dbReference type="ARBA" id="ARBA00023306"/>
    </source>
</evidence>
<dbReference type="Gene3D" id="3.40.50.720">
    <property type="entry name" value="NAD(P)-binding Rossmann-like Domain"/>
    <property type="match status" value="1"/>
</dbReference>
<dbReference type="GO" id="GO:0051301">
    <property type="term" value="P:cell division"/>
    <property type="evidence" value="ECO:0007669"/>
    <property type="project" value="UniProtKB-KW"/>
</dbReference>
<evidence type="ECO:0000313" key="14">
    <source>
        <dbReference type="Proteomes" id="UP000032566"/>
    </source>
</evidence>
<dbReference type="GO" id="GO:0008360">
    <property type="term" value="P:regulation of cell shape"/>
    <property type="evidence" value="ECO:0007669"/>
    <property type="project" value="UniProtKB-KW"/>
</dbReference>
<keyword evidence="9 10" id="KW-0961">Cell wall biogenesis/degradation</keyword>
<dbReference type="GO" id="GO:0008764">
    <property type="term" value="F:UDP-N-acetylmuramoylalanine-D-glutamate ligase activity"/>
    <property type="evidence" value="ECO:0007669"/>
    <property type="project" value="UniProtKB-UniRule"/>
</dbReference>
<dbReference type="InterPro" id="IPR036565">
    <property type="entry name" value="Mur-like_cat_sf"/>
</dbReference>
<dbReference type="GO" id="GO:0004326">
    <property type="term" value="F:tetrahydrofolylpolyglutamate synthase activity"/>
    <property type="evidence" value="ECO:0007669"/>
    <property type="project" value="InterPro"/>
</dbReference>
<dbReference type="SUPFAM" id="SSF51984">
    <property type="entry name" value="MurCD N-terminal domain"/>
    <property type="match status" value="1"/>
</dbReference>
<dbReference type="UniPathway" id="UPA00219"/>
<dbReference type="GO" id="GO:0005737">
    <property type="term" value="C:cytoplasm"/>
    <property type="evidence" value="ECO:0007669"/>
    <property type="project" value="UniProtKB-SubCell"/>
</dbReference>
<evidence type="ECO:0000259" key="11">
    <source>
        <dbReference type="Pfam" id="PF02875"/>
    </source>
</evidence>
<evidence type="ECO:0000256" key="10">
    <source>
        <dbReference type="RuleBase" id="RU003664"/>
    </source>
</evidence>
<feature type="domain" description="Mur ligase central" evidence="12">
    <location>
        <begin position="118"/>
        <end position="326"/>
    </location>
</feature>
<dbReference type="GO" id="GO:0009252">
    <property type="term" value="P:peptidoglycan biosynthetic process"/>
    <property type="evidence" value="ECO:0007669"/>
    <property type="project" value="UniProtKB-UniRule"/>
</dbReference>
<dbReference type="Pfam" id="PF08245">
    <property type="entry name" value="Mur_ligase_M"/>
    <property type="match status" value="1"/>
</dbReference>
<name>A0A0D7KA10_9BURK</name>
<dbReference type="Gene3D" id="3.40.1190.10">
    <property type="entry name" value="Mur-like, catalytic domain"/>
    <property type="match status" value="1"/>
</dbReference>
<comment type="similarity">
    <text evidence="9">Belongs to the MurCDEF family.</text>
</comment>
<keyword evidence="8 9" id="KW-0131">Cell cycle</keyword>
<evidence type="ECO:0000259" key="12">
    <source>
        <dbReference type="Pfam" id="PF08245"/>
    </source>
</evidence>
<dbReference type="AlphaFoldDB" id="A0A0D7KA10"/>
<accession>A0A0D7KA10</accession>
<evidence type="ECO:0000256" key="9">
    <source>
        <dbReference type="HAMAP-Rule" id="MF_00639"/>
    </source>
</evidence>
<sequence length="497" mass="52832">MLVLGLGASGLAMARWCVRCGAQVTVADTREAPPQLALLQQELPQVRFVAGPFDASLVDGKGLHAVYRSPGLSPATFAPVFQAAQAIGLVTGSELTLYAAALAYLRSQHGYAPCVLAITGTNGKTTVTSLTGQLVERAGKTVAVAGNIGPTLLDTLAGHIDADTLPQAWVLELSSFQLDGVAGFEPTAATVLNITQDHLDWHGDINAYAAAKARIFGQTGLMVLNREDPEVMQMLPPPVRVKLQKPQQREHITFGADMPRRPGDFGIEIVNGMPWLVRALEADETRKRSRSEVEEELHIQRLMPADALRIRGRHNATNALAALALASAAGCPLAPMLYGLREYRGEPHRVEPVALVNGVEYFDDSKGTNVGATVAALTGLGADRRIVLILGGEGKGQDFSPLATPVARYARAVVLIGRDAPQIRSALSDTGVALIDAPDLPQAVALATQRAHAGDAVLMSPACASFDMFKDYEHRAHVFCDTVRSLAQDAGQTLEGE</sequence>
<dbReference type="Proteomes" id="UP000032566">
    <property type="component" value="Unassembled WGS sequence"/>
</dbReference>
<dbReference type="InterPro" id="IPR013221">
    <property type="entry name" value="Mur_ligase_cen"/>
</dbReference>
<dbReference type="Gene3D" id="3.90.190.20">
    <property type="entry name" value="Mur ligase, C-terminal domain"/>
    <property type="match status" value="1"/>
</dbReference>
<evidence type="ECO:0000256" key="3">
    <source>
        <dbReference type="ARBA" id="ARBA00022490"/>
    </source>
</evidence>
<keyword evidence="5 9" id="KW-0132">Cell division</keyword>